<feature type="compositionally biased region" description="Basic and acidic residues" evidence="2">
    <location>
        <begin position="426"/>
        <end position="437"/>
    </location>
</feature>
<dbReference type="Pfam" id="PF02515">
    <property type="entry name" value="CoA_transf_3"/>
    <property type="match status" value="1"/>
</dbReference>
<dbReference type="EMBL" id="CP003316">
    <property type="protein sequence ID" value="AFA40691.1"/>
    <property type="molecule type" value="Genomic_DNA"/>
</dbReference>
<evidence type="ECO:0000256" key="2">
    <source>
        <dbReference type="SAM" id="MobiDB-lite"/>
    </source>
</evidence>
<dbReference type="STRING" id="698757.Pogu_2664"/>
<evidence type="ECO:0000313" key="3">
    <source>
        <dbReference type="EMBL" id="AFA40691.1"/>
    </source>
</evidence>
<dbReference type="InterPro" id="IPR044855">
    <property type="entry name" value="CoA-Trfase_III_dom3_sf"/>
</dbReference>
<dbReference type="Proteomes" id="UP000009062">
    <property type="component" value="Chromosome"/>
</dbReference>
<dbReference type="eggNOG" id="arCOG02304">
    <property type="taxonomic scope" value="Archaea"/>
</dbReference>
<dbReference type="HOGENOM" id="CLU_033975_2_0_2"/>
<protein>
    <submittedName>
        <fullName evidence="3">Acyl-CoA transferases/carnitine dehydratase</fullName>
    </submittedName>
</protein>
<dbReference type="PANTHER" id="PTHR48207:SF3">
    <property type="entry name" value="SUCCINATE--HYDROXYMETHYLGLUTARATE COA-TRANSFERASE"/>
    <property type="match status" value="1"/>
</dbReference>
<dbReference type="AlphaFoldDB" id="H6QDS1"/>
<name>H6QDS1_PYROT</name>
<reference evidence="3 4" key="1">
    <citation type="journal article" date="2012" name="Stand. Genomic Sci.">
        <title>Complete genome sequence of Pyrobaculum oguniense.</title>
        <authorList>
            <person name="Bernick D.L."/>
            <person name="Karplus K."/>
            <person name="Lui L.M."/>
            <person name="Coker J.K."/>
            <person name="Murphy J.N."/>
            <person name="Chan P.P."/>
            <person name="Cozen A.E."/>
            <person name="Lowe T.M."/>
        </authorList>
    </citation>
    <scope>NUCLEOTIDE SEQUENCE [LARGE SCALE GENOMIC DNA]</scope>
    <source>
        <strain evidence="3 4">TE7</strain>
    </source>
</reference>
<accession>H6QDS1</accession>
<dbReference type="PANTHER" id="PTHR48207">
    <property type="entry name" value="SUCCINATE--HYDROXYMETHYLGLUTARATE COA-TRANSFERASE"/>
    <property type="match status" value="1"/>
</dbReference>
<dbReference type="SUPFAM" id="SSF89796">
    <property type="entry name" value="CoA-transferase family III (CaiB/BaiF)"/>
    <property type="match status" value="1"/>
</dbReference>
<proteinExistence type="predicted"/>
<feature type="region of interest" description="Disordered" evidence="2">
    <location>
        <begin position="424"/>
        <end position="443"/>
    </location>
</feature>
<dbReference type="Gene3D" id="3.30.1540.10">
    <property type="entry name" value="formyl-coa transferase, domain 3"/>
    <property type="match status" value="1"/>
</dbReference>
<evidence type="ECO:0000256" key="1">
    <source>
        <dbReference type="ARBA" id="ARBA00022679"/>
    </source>
</evidence>
<dbReference type="KEGG" id="pog:Pogu_2664"/>
<dbReference type="GO" id="GO:0008410">
    <property type="term" value="F:CoA-transferase activity"/>
    <property type="evidence" value="ECO:0007669"/>
    <property type="project" value="TreeGrafter"/>
</dbReference>
<keyword evidence="1 3" id="KW-0808">Transferase</keyword>
<organism evidence="3 4">
    <name type="scientific">Pyrobaculum oguniense (strain DSM 13380 / JCM 10595 / TE7)</name>
    <dbReference type="NCBI Taxonomy" id="698757"/>
    <lineage>
        <taxon>Archaea</taxon>
        <taxon>Thermoproteota</taxon>
        <taxon>Thermoprotei</taxon>
        <taxon>Thermoproteales</taxon>
        <taxon>Thermoproteaceae</taxon>
        <taxon>Pyrobaculum</taxon>
    </lineage>
</organism>
<sequence>MNYFKYIENVIRQKGGTEPLKGLRVVEVTHFVFGPTIGRYLALLGAEVIKVEPPGEGDRFRQAAIWGRFYKLANPYFLILNVNKYFIATDAREKEGREIIYKLVKDADIFIENLRAGLAESMGIGYFQLSKINPKLIYVSCSGYGQFGPLSRFPSFDVAAQGVAGIARTTGWPEIDEFYKLPDYFGDYLPALIAVAAIMAALIYRKKTGTGQYIDISQTESLLRFHYELTYYSITGKEIGKTGNIDPSASPSGIFKTYDGKYVAIAVLNDEQAKALAEVTGIEELKKPHLERLEPKMIETINEKVGTWIRSKTLEDIISLATTYGFPAAPVLNDVEVTFDKWKWIRGTIEYVNDRLYGRVAVVNIPSVFSSIKPRIKWLGRPVGYHNRLVLKKVGYSNQEIKTLIEKGVVGFWDNIIGAMPPPTWEPEKDPVFQGEKDELDYV</sequence>
<dbReference type="InterPro" id="IPR050483">
    <property type="entry name" value="CoA-transferase_III_domain"/>
</dbReference>
<dbReference type="InterPro" id="IPR003673">
    <property type="entry name" value="CoA-Trfase_fam_III"/>
</dbReference>
<evidence type="ECO:0000313" key="4">
    <source>
        <dbReference type="Proteomes" id="UP000009062"/>
    </source>
</evidence>
<dbReference type="Gene3D" id="3.40.50.10540">
    <property type="entry name" value="Crotonobetainyl-coa:carnitine coa-transferase, domain 1"/>
    <property type="match status" value="1"/>
</dbReference>
<keyword evidence="4" id="KW-1185">Reference proteome</keyword>
<dbReference type="InterPro" id="IPR023606">
    <property type="entry name" value="CoA-Trfase_III_dom_1_sf"/>
</dbReference>
<gene>
    <name evidence="3" type="ordered locus">Pogu_2664</name>
</gene>